<dbReference type="Pfam" id="PF00078">
    <property type="entry name" value="RVT_1"/>
    <property type="match status" value="1"/>
</dbReference>
<dbReference type="Gene3D" id="3.60.10.10">
    <property type="entry name" value="Endonuclease/exonuclease/phosphatase"/>
    <property type="match status" value="1"/>
</dbReference>
<dbReference type="InterPro" id="IPR025836">
    <property type="entry name" value="Zn_knuckle_CX2CX4HX4C"/>
</dbReference>
<dbReference type="InterPro" id="IPR036691">
    <property type="entry name" value="Endo/exonu/phosph_ase_sf"/>
</dbReference>
<dbReference type="CDD" id="cd01650">
    <property type="entry name" value="RT_nLTR_like"/>
    <property type="match status" value="1"/>
</dbReference>
<dbReference type="SUPFAM" id="SSF56672">
    <property type="entry name" value="DNA/RNA polymerases"/>
    <property type="match status" value="1"/>
</dbReference>
<reference evidence="2" key="1">
    <citation type="submission" date="2025-08" db="UniProtKB">
        <authorList>
            <consortium name="RefSeq"/>
        </authorList>
    </citation>
    <scope>IDENTIFICATION</scope>
    <source>
        <tissue evidence="2">Leaves</tissue>
    </source>
</reference>
<dbReference type="OrthoDB" id="416119at2759"/>
<evidence type="ECO:0000313" key="2">
    <source>
        <dbReference type="RefSeq" id="XP_018815708.1"/>
    </source>
</evidence>
<gene>
    <name evidence="2" type="primary">LOC108987271</name>
</gene>
<dbReference type="PANTHER" id="PTHR46890:SF48">
    <property type="entry name" value="RNA-DIRECTED DNA POLYMERASE"/>
    <property type="match status" value="1"/>
</dbReference>
<keyword evidence="1" id="KW-1185">Reference proteome</keyword>
<dbReference type="AlphaFoldDB" id="A0A2I4E8H9"/>
<accession>A0A2I4E8H9</accession>
<dbReference type="InterPro" id="IPR002156">
    <property type="entry name" value="RNaseH_domain"/>
</dbReference>
<dbReference type="InterPro" id="IPR036397">
    <property type="entry name" value="RNaseH_sf"/>
</dbReference>
<name>A0A2I4E8H9_JUGRE</name>
<dbReference type="Gramene" id="Jr04_06760_p1">
    <property type="protein sequence ID" value="cds.Jr04_06760_p1"/>
    <property type="gene ID" value="Jr04_06760"/>
</dbReference>
<dbReference type="InterPro" id="IPR000477">
    <property type="entry name" value="RT_dom"/>
</dbReference>
<organism evidence="1 2">
    <name type="scientific">Juglans regia</name>
    <name type="common">English walnut</name>
    <dbReference type="NCBI Taxonomy" id="51240"/>
    <lineage>
        <taxon>Eukaryota</taxon>
        <taxon>Viridiplantae</taxon>
        <taxon>Streptophyta</taxon>
        <taxon>Embryophyta</taxon>
        <taxon>Tracheophyta</taxon>
        <taxon>Spermatophyta</taxon>
        <taxon>Magnoliopsida</taxon>
        <taxon>eudicotyledons</taxon>
        <taxon>Gunneridae</taxon>
        <taxon>Pentapetalae</taxon>
        <taxon>rosids</taxon>
        <taxon>fabids</taxon>
        <taxon>Fagales</taxon>
        <taxon>Juglandaceae</taxon>
        <taxon>Juglans</taxon>
    </lineage>
</organism>
<dbReference type="GO" id="GO:0003676">
    <property type="term" value="F:nucleic acid binding"/>
    <property type="evidence" value="ECO:0007669"/>
    <property type="project" value="InterPro"/>
</dbReference>
<dbReference type="InterPro" id="IPR043502">
    <property type="entry name" value="DNA/RNA_pol_sf"/>
</dbReference>
<evidence type="ECO:0000313" key="1">
    <source>
        <dbReference type="Proteomes" id="UP000235220"/>
    </source>
</evidence>
<dbReference type="PROSITE" id="PS50878">
    <property type="entry name" value="RT_POL"/>
    <property type="match status" value="1"/>
</dbReference>
<dbReference type="GO" id="GO:0004523">
    <property type="term" value="F:RNA-DNA hybrid ribonuclease activity"/>
    <property type="evidence" value="ECO:0007669"/>
    <property type="project" value="InterPro"/>
</dbReference>
<dbReference type="Proteomes" id="UP000235220">
    <property type="component" value="Chromosome 4"/>
</dbReference>
<dbReference type="SUPFAM" id="SSF56219">
    <property type="entry name" value="DNase I-like"/>
    <property type="match status" value="1"/>
</dbReference>
<dbReference type="InterPro" id="IPR044730">
    <property type="entry name" value="RNase_H-like_dom_plant"/>
</dbReference>
<dbReference type="Pfam" id="PF14392">
    <property type="entry name" value="zf-CCHC_4"/>
    <property type="match status" value="1"/>
</dbReference>
<protein>
    <submittedName>
        <fullName evidence="2">Uncharacterized protein LOC108987271</fullName>
    </submittedName>
</protein>
<dbReference type="Pfam" id="PF13456">
    <property type="entry name" value="RVT_3"/>
    <property type="match status" value="1"/>
</dbReference>
<dbReference type="InterPro" id="IPR026960">
    <property type="entry name" value="RVT-Znf"/>
</dbReference>
<dbReference type="GeneID" id="108987271"/>
<dbReference type="PANTHER" id="PTHR46890">
    <property type="entry name" value="NON-LTR RETROLELEMENT REVERSE TRANSCRIPTASE-LIKE PROTEIN-RELATED"/>
    <property type="match status" value="1"/>
</dbReference>
<dbReference type="KEGG" id="jre:108987271"/>
<sequence>MGSHDNVWIHFKYERLPQFCYCYGLLGHGDRDCLLWNSNKEKFELDGFPYGPWLRVGGPLVRSKFKGEVKQNMMDGSLLGEASLGGHDGSPSPVRSLVGLNSTTPLSPVISGANQPQLGETSALLRDSVEVGLRPSVGLSGPHMEPGPALSFVALPDSALYDVSNLQRGKGKVQKRGARVRCGASQRGTAIPSKRNHCHAMDEVGGSVSFGIVSVSDLVNSCTWRLSAIYGQPITHLRHQTWDLLHHLKSKSDESWLAFGDFNEIISQSEKLGGRVRPYRQMHDFRSTLDYCQLKSLDTMGSNFTWSNLKEGGDLIQERLDQFTSTIDWLEQYPRCKIRNIPLSISDHSCLLLNTMDMGCSGSSPVCIFKFEAMWVGTRECETTIEKIWDMYKTAPLVETLKHCGSGLRDWSHSHFGNIRRDLDAKRRKLALLQASPIPSHQVMCKSTNPIDVDVVLSSVQQHVLDSMDDDLTRHFTDIEIRSAVFQMQAQKAPGLNGMLPLFFQKYWHVVGGKVLGTVLQVLNTGIMSTDLNLTHIVLILKKRQLVFFKDYRPISLCNVVYKIIAKVLANRLKLVLPSVISPSQCAFIPGRLITDNVLVAYEIVDAIRRRKRDKTCCMSIKLDMSKAYDRVEWVFLEKILSKMQFAPNFIRLLMMCISTASYKVLINGIPSYLIIPTRGLRQGCPLSPYLFVLCAEALSSMLQQAESSHLLRGVRVCNRAPWINHLFFADDSIVFCLSSVALNVHLQNILNLYGAASGQLLNMEKTELLFSRNVDGGVRTAIQELWGVNSIHSHDRYLGLPSFVGKSKLSTFRDVKEKDLEAFNLALSAKQGWRLQTYTNSLFYRVFKAKYFPHCDFLSSSIGSNPSYVWRSIFESQPIIQAGHLWRIANDEQVKIWRDNWLPNSSSRRIIIICNGFNADACVSDLIDSSLPGRWKTDLLHQVFLPFEALEILNIPLFPHWPVDKMVWGCTRNGQFSVRSAYHLVLQLRSSAAAKSSSLVGLNTVFWKNIWHLNLPNKVKNFLLKPCTNGLSTKNQLHYRRIVDSAMCELCYVASEDVFHTLCNCPSSSSVWGKYFGKYLHLLNSYSQFDSLVEAILDLHDPSTISYFAIVSWEIWKFRNLKIFQKSLDTVSDVVNGYFSYVDCFLLARQCMQVVQPQTLLCWQPPPSGQLKLNFDGAIFYQELKSEVGAVLRDDKESMIMAMSRLEEGILLVEDVEAIAALRALQFISHLILEGDSLFIVEAIQSTSIVEFSYSLIIREIKLLLSQFQSYDVLHVGR</sequence>
<proteinExistence type="predicted"/>
<dbReference type="Pfam" id="PF13966">
    <property type="entry name" value="zf-RVT"/>
    <property type="match status" value="1"/>
</dbReference>
<dbReference type="CDD" id="cd06222">
    <property type="entry name" value="RNase_H_like"/>
    <property type="match status" value="1"/>
</dbReference>
<dbReference type="Gene3D" id="3.30.420.10">
    <property type="entry name" value="Ribonuclease H-like superfamily/Ribonuclease H"/>
    <property type="match status" value="1"/>
</dbReference>
<dbReference type="InterPro" id="IPR052343">
    <property type="entry name" value="Retrotransposon-Effector_Assoc"/>
</dbReference>
<dbReference type="RefSeq" id="XP_018815708.1">
    <property type="nucleotide sequence ID" value="XM_018960163.1"/>
</dbReference>